<dbReference type="PANTHER" id="PTHR30173:SF36">
    <property type="entry name" value="ECF RNA POLYMERASE SIGMA FACTOR SIGJ"/>
    <property type="match status" value="1"/>
</dbReference>
<proteinExistence type="predicted"/>
<dbReference type="InterPro" id="IPR052704">
    <property type="entry name" value="ECF_Sigma-70_Domain"/>
</dbReference>
<dbReference type="SUPFAM" id="SSF54427">
    <property type="entry name" value="NTF2-like"/>
    <property type="match status" value="1"/>
</dbReference>
<reference evidence="1 2" key="1">
    <citation type="submission" date="2022-10" db="EMBL/GenBank/DDBJ databases">
        <title>The complete genomes of actinobacterial strains from the NBC collection.</title>
        <authorList>
            <person name="Joergensen T.S."/>
            <person name="Alvarez Arevalo M."/>
            <person name="Sterndorff E.B."/>
            <person name="Faurdal D."/>
            <person name="Vuksanovic O."/>
            <person name="Mourched A.-S."/>
            <person name="Charusanti P."/>
            <person name="Shaw S."/>
            <person name="Blin K."/>
            <person name="Weber T."/>
        </authorList>
    </citation>
    <scope>NUCLEOTIDE SEQUENCE [LARGE SCALE GENOMIC DNA]</scope>
    <source>
        <strain evidence="1 2">NBC 01809</strain>
    </source>
</reference>
<evidence type="ECO:0000313" key="1">
    <source>
        <dbReference type="EMBL" id="WSA31482.1"/>
    </source>
</evidence>
<dbReference type="EMBL" id="CP109071">
    <property type="protein sequence ID" value="WSA31482.1"/>
    <property type="molecule type" value="Genomic_DNA"/>
</dbReference>
<name>A0ABZ1EBT9_9ACTN</name>
<evidence type="ECO:0000313" key="2">
    <source>
        <dbReference type="Proteomes" id="UP001334804"/>
    </source>
</evidence>
<gene>
    <name evidence="1" type="ORF">OIE14_25640</name>
</gene>
<evidence type="ECO:0008006" key="3">
    <source>
        <dbReference type="Google" id="ProtNLM"/>
    </source>
</evidence>
<accession>A0ABZ1EBT9</accession>
<dbReference type="Proteomes" id="UP001334804">
    <property type="component" value="Chromosome"/>
</dbReference>
<dbReference type="InterPro" id="IPR032710">
    <property type="entry name" value="NTF2-like_dom_sf"/>
</dbReference>
<dbReference type="PANTHER" id="PTHR30173">
    <property type="entry name" value="SIGMA 19 FACTOR"/>
    <property type="match status" value="1"/>
</dbReference>
<keyword evidence="2" id="KW-1185">Reference proteome</keyword>
<protein>
    <recommendedName>
        <fullName evidence="3">RNA polymerase sigma-70 factor, ECF subfamily</fullName>
    </recommendedName>
</protein>
<sequence>MSSNTRVPRAEITGVYGAVLKKISSAGEPGRAGGRRAAVPGRGPGGDLRELLEVLAPDVVIVADGGGVVAAARRPIEGADRVGKLLSSLAKLAGDFDVMPMWLNGAPAARLDLAGALDTVVSLAIEDGRITRIYAVRNPQKLTRLGEEVPLSR</sequence>
<dbReference type="RefSeq" id="WP_326563817.1">
    <property type="nucleotide sequence ID" value="NZ_CP109071.1"/>
</dbReference>
<organism evidence="1 2">
    <name type="scientific">Micromonospora peucetia</name>
    <dbReference type="NCBI Taxonomy" id="47871"/>
    <lineage>
        <taxon>Bacteria</taxon>
        <taxon>Bacillati</taxon>
        <taxon>Actinomycetota</taxon>
        <taxon>Actinomycetes</taxon>
        <taxon>Micromonosporales</taxon>
        <taxon>Micromonosporaceae</taxon>
        <taxon>Micromonospora</taxon>
    </lineage>
</organism>